<accession>A0ABN1LM30</accession>
<keyword evidence="1" id="KW-1133">Transmembrane helix</keyword>
<comment type="caution">
    <text evidence="3">The sequence shown here is derived from an EMBL/GenBank/DDBJ whole genome shotgun (WGS) entry which is preliminary data.</text>
</comment>
<name>A0ABN1LM30_9CLOT</name>
<dbReference type="InterPro" id="IPR040811">
    <property type="entry name" value="SLATT_4"/>
</dbReference>
<feature type="domain" description="SMODS and SLOG-associating 2TM effector" evidence="2">
    <location>
        <begin position="14"/>
        <end position="176"/>
    </location>
</feature>
<gene>
    <name evidence="3" type="ORF">GCM10008916_12860</name>
</gene>
<dbReference type="NCBIfam" id="NF033632">
    <property type="entry name" value="SLATT_4"/>
    <property type="match status" value="1"/>
</dbReference>
<feature type="transmembrane region" description="Helical" evidence="1">
    <location>
        <begin position="45"/>
        <end position="66"/>
    </location>
</feature>
<proteinExistence type="predicted"/>
<protein>
    <recommendedName>
        <fullName evidence="2">SMODS and SLOG-associating 2TM effector domain-containing protein</fullName>
    </recommendedName>
</protein>
<evidence type="ECO:0000313" key="4">
    <source>
        <dbReference type="Proteomes" id="UP001501764"/>
    </source>
</evidence>
<feature type="transmembrane region" description="Helical" evidence="1">
    <location>
        <begin position="72"/>
        <end position="89"/>
    </location>
</feature>
<evidence type="ECO:0000313" key="3">
    <source>
        <dbReference type="EMBL" id="GAA0857776.1"/>
    </source>
</evidence>
<organism evidence="3 4">
    <name type="scientific">Clostridium nitritogenes</name>
    <dbReference type="NCBI Taxonomy" id="83340"/>
    <lineage>
        <taxon>Bacteria</taxon>
        <taxon>Bacillati</taxon>
        <taxon>Bacillota</taxon>
        <taxon>Clostridia</taxon>
        <taxon>Eubacteriales</taxon>
        <taxon>Clostridiaceae</taxon>
        <taxon>Clostridium</taxon>
    </lineage>
</organism>
<keyword evidence="4" id="KW-1185">Reference proteome</keyword>
<dbReference type="Pfam" id="PF18186">
    <property type="entry name" value="SLATT_4"/>
    <property type="match status" value="1"/>
</dbReference>
<dbReference type="Proteomes" id="UP001501764">
    <property type="component" value="Unassembled WGS sequence"/>
</dbReference>
<keyword evidence="1" id="KW-0812">Transmembrane</keyword>
<sequence>MEQNSQYNIQKYILESQIRDEYGKLVYTYTCHNKMIKKYSNYINLIKWGQILLSAVTTGSFMTTFFGENWKIGIIGAISSVIIFILNTCPKDLAYQDKLIKHKISADSLWILKEKYISLIADIPAIEIKEIMDRRDNLIIETSEVYKNSPNTDNKSYKEAQQALKRNEEQFFEEWEIDLMLPEDLRRCNRKNRTL</sequence>
<dbReference type="RefSeq" id="WP_346025950.1">
    <property type="nucleotide sequence ID" value="NZ_BAAACO010000001.1"/>
</dbReference>
<reference evidence="3 4" key="1">
    <citation type="journal article" date="2019" name="Int. J. Syst. Evol. Microbiol.">
        <title>The Global Catalogue of Microorganisms (GCM) 10K type strain sequencing project: providing services to taxonomists for standard genome sequencing and annotation.</title>
        <authorList>
            <consortium name="The Broad Institute Genomics Platform"/>
            <consortium name="The Broad Institute Genome Sequencing Center for Infectious Disease"/>
            <person name="Wu L."/>
            <person name="Ma J."/>
        </authorList>
    </citation>
    <scope>NUCLEOTIDE SEQUENCE [LARGE SCALE GENOMIC DNA]</scope>
    <source>
        <strain evidence="3 4">JCM 6485</strain>
    </source>
</reference>
<evidence type="ECO:0000259" key="2">
    <source>
        <dbReference type="Pfam" id="PF18186"/>
    </source>
</evidence>
<keyword evidence="1" id="KW-0472">Membrane</keyword>
<evidence type="ECO:0000256" key="1">
    <source>
        <dbReference type="SAM" id="Phobius"/>
    </source>
</evidence>
<dbReference type="EMBL" id="BAAACO010000001">
    <property type="protein sequence ID" value="GAA0857776.1"/>
    <property type="molecule type" value="Genomic_DNA"/>
</dbReference>